<organism evidence="1">
    <name type="scientific">Candidatus Kentrum sp. FW</name>
    <dbReference type="NCBI Taxonomy" id="2126338"/>
    <lineage>
        <taxon>Bacteria</taxon>
        <taxon>Pseudomonadati</taxon>
        <taxon>Pseudomonadota</taxon>
        <taxon>Gammaproteobacteria</taxon>
        <taxon>Candidatus Kentrum</taxon>
    </lineage>
</organism>
<dbReference type="AlphaFoldDB" id="A0A450SDQ0"/>
<name>A0A450SDQ0_9GAMM</name>
<reference evidence="1" key="1">
    <citation type="submission" date="2019-02" db="EMBL/GenBank/DDBJ databases">
        <authorList>
            <person name="Gruber-Vodicka R. H."/>
            <person name="Seah K. B. B."/>
        </authorList>
    </citation>
    <scope>NUCLEOTIDE SEQUENCE</scope>
    <source>
        <strain evidence="2">BECK_BZ106</strain>
        <strain evidence="1">BECK_BZ15</strain>
    </source>
</reference>
<dbReference type="EMBL" id="CAADEW010000028">
    <property type="protein sequence ID" value="VFJ50725.1"/>
    <property type="molecule type" value="Genomic_DNA"/>
</dbReference>
<gene>
    <name evidence="1" type="ORF">BECKFW1821A_GA0114235_102827</name>
    <name evidence="2" type="ORF">BECKFW1821B_GA0114236_101324</name>
</gene>
<protein>
    <submittedName>
        <fullName evidence="1">Uncharacterized protein</fullName>
    </submittedName>
</protein>
<accession>A0A450SDQ0</accession>
<sequence>MVPIPFDRPMLHALQNTDPRCGSGDVIPKDTKALVRLKKVVEKLLAK</sequence>
<proteinExistence type="predicted"/>
<evidence type="ECO:0000313" key="2">
    <source>
        <dbReference type="EMBL" id="VFJ52865.1"/>
    </source>
</evidence>
<evidence type="ECO:0000313" key="1">
    <source>
        <dbReference type="EMBL" id="VFJ50725.1"/>
    </source>
</evidence>
<dbReference type="EMBL" id="CAADFD010000013">
    <property type="protein sequence ID" value="VFJ52865.1"/>
    <property type="molecule type" value="Genomic_DNA"/>
</dbReference>